<dbReference type="SMART" id="SM00129">
    <property type="entry name" value="KISc"/>
    <property type="match status" value="1"/>
</dbReference>
<dbReference type="InterPro" id="IPR027417">
    <property type="entry name" value="P-loop_NTPase"/>
</dbReference>
<dbReference type="Proteomes" id="UP000237347">
    <property type="component" value="Unassembled WGS sequence"/>
</dbReference>
<keyword evidence="12" id="KW-1185">Reference proteome</keyword>
<proteinExistence type="inferred from homology"/>
<dbReference type="CDD" id="cd01366">
    <property type="entry name" value="KISc_C_terminal"/>
    <property type="match status" value="1"/>
</dbReference>
<comment type="similarity">
    <text evidence="1">Belongs to the TRAFAC class myosin-kinesin ATPase superfamily. Kinesin family. KIN-14 subfamily.</text>
</comment>
<keyword evidence="6 7" id="KW-0505">Motor protein</keyword>
<dbReference type="PROSITE" id="PS50067">
    <property type="entry name" value="KINESIN_MOTOR_2"/>
    <property type="match status" value="1"/>
</dbReference>
<evidence type="ECO:0000256" key="2">
    <source>
        <dbReference type="ARBA" id="ARBA00022701"/>
    </source>
</evidence>
<keyword evidence="3 7" id="KW-0547">Nucleotide-binding</keyword>
<dbReference type="AlphaFoldDB" id="A0AAW0LFI2"/>
<evidence type="ECO:0000256" key="8">
    <source>
        <dbReference type="RuleBase" id="RU000394"/>
    </source>
</evidence>
<reference evidence="11 12" key="1">
    <citation type="journal article" date="2018" name="Sci. Data">
        <title>The draft genome sequence of cork oak.</title>
        <authorList>
            <person name="Ramos A.M."/>
            <person name="Usie A."/>
            <person name="Barbosa P."/>
            <person name="Barros P.M."/>
            <person name="Capote T."/>
            <person name="Chaves I."/>
            <person name="Simoes F."/>
            <person name="Abreu I."/>
            <person name="Carrasquinho I."/>
            <person name="Faro C."/>
            <person name="Guimaraes J.B."/>
            <person name="Mendonca D."/>
            <person name="Nobrega F."/>
            <person name="Rodrigues L."/>
            <person name="Saibo N.J.M."/>
            <person name="Varela M.C."/>
            <person name="Egas C."/>
            <person name="Matos J."/>
            <person name="Miguel C.M."/>
            <person name="Oliveira M.M."/>
            <person name="Ricardo C.P."/>
            <person name="Goncalves S."/>
        </authorList>
    </citation>
    <scope>NUCLEOTIDE SEQUENCE [LARGE SCALE GENOMIC DNA]</scope>
    <source>
        <strain evidence="12">cv. HL8</strain>
    </source>
</reference>
<evidence type="ECO:0000313" key="12">
    <source>
        <dbReference type="Proteomes" id="UP000237347"/>
    </source>
</evidence>
<name>A0AAW0LFI2_QUESU</name>
<dbReference type="SUPFAM" id="SSF57997">
    <property type="entry name" value="Tropomyosin"/>
    <property type="match status" value="1"/>
</dbReference>
<dbReference type="Gene3D" id="2.60.120.430">
    <property type="entry name" value="Galactose-binding lectin"/>
    <property type="match status" value="1"/>
</dbReference>
<feature type="coiled-coil region" evidence="9">
    <location>
        <begin position="250"/>
        <end position="291"/>
    </location>
</feature>
<evidence type="ECO:0000256" key="9">
    <source>
        <dbReference type="SAM" id="Coils"/>
    </source>
</evidence>
<dbReference type="FunFam" id="3.40.850.10:FF:000057">
    <property type="entry name" value="kinesin-like protein KIN-14R"/>
    <property type="match status" value="1"/>
</dbReference>
<evidence type="ECO:0000256" key="6">
    <source>
        <dbReference type="ARBA" id="ARBA00023175"/>
    </source>
</evidence>
<evidence type="ECO:0000256" key="3">
    <source>
        <dbReference type="ARBA" id="ARBA00022741"/>
    </source>
</evidence>
<evidence type="ECO:0000256" key="5">
    <source>
        <dbReference type="ARBA" id="ARBA00023054"/>
    </source>
</evidence>
<feature type="coiled-coil region" evidence="9">
    <location>
        <begin position="657"/>
        <end position="831"/>
    </location>
</feature>
<protein>
    <recommendedName>
        <fullName evidence="8">Kinesin-like protein</fullName>
    </recommendedName>
</protein>
<dbReference type="GO" id="GO:0008017">
    <property type="term" value="F:microtubule binding"/>
    <property type="evidence" value="ECO:0007669"/>
    <property type="project" value="InterPro"/>
</dbReference>
<keyword evidence="5 9" id="KW-0175">Coiled coil</keyword>
<evidence type="ECO:0000256" key="4">
    <source>
        <dbReference type="ARBA" id="ARBA00022840"/>
    </source>
</evidence>
<dbReference type="InterPro" id="IPR021720">
    <property type="entry name" value="Malectin_dom"/>
</dbReference>
<dbReference type="PRINTS" id="PR00380">
    <property type="entry name" value="KINESINHEAVY"/>
</dbReference>
<dbReference type="EMBL" id="PKMF04000103">
    <property type="protein sequence ID" value="KAK7850239.1"/>
    <property type="molecule type" value="Genomic_DNA"/>
</dbReference>
<dbReference type="GO" id="GO:0005524">
    <property type="term" value="F:ATP binding"/>
    <property type="evidence" value="ECO:0007669"/>
    <property type="project" value="UniProtKB-UniRule"/>
</dbReference>
<organism evidence="11 12">
    <name type="scientific">Quercus suber</name>
    <name type="common">Cork oak</name>
    <dbReference type="NCBI Taxonomy" id="58331"/>
    <lineage>
        <taxon>Eukaryota</taxon>
        <taxon>Viridiplantae</taxon>
        <taxon>Streptophyta</taxon>
        <taxon>Embryophyta</taxon>
        <taxon>Tracheophyta</taxon>
        <taxon>Spermatophyta</taxon>
        <taxon>Magnoliopsida</taxon>
        <taxon>eudicotyledons</taxon>
        <taxon>Gunneridae</taxon>
        <taxon>Pentapetalae</taxon>
        <taxon>rosids</taxon>
        <taxon>fabids</taxon>
        <taxon>Fagales</taxon>
        <taxon>Fagaceae</taxon>
        <taxon>Quercus</taxon>
    </lineage>
</organism>
<dbReference type="InterPro" id="IPR027640">
    <property type="entry name" value="Kinesin-like_fam"/>
</dbReference>
<sequence length="998" mass="112685">MARVHQDPLTQNPDSCNSCGFLGVRNDPRKLHMEYDADSIDSALCVPGSRLLRTGFSCTSCTDNPIMFINAGGGIVKEEGNLSIRVQPDSFFQGGDALRTEETIIEGGNIPSLYQSARVGNFCYLFNNLSPGDYFVDLHFAEIININGPRGMRVFDVFMQEEKATSQVKQGYVICNNCDAEIEISSAQNKYLRMMATVKYEKKIEELKTQCQLKTDECHEAWMSLTAASEQLEKVRMELDNKFLQNLYLDQAMEKQAANLRDICNKYERDKRLWTAILDNLEKKVKAMKKEHCQLSHEAHQCSDSIPELNKMVFAVQAMGNIRVFCRCRPLRKEEISAGYPMVTDFDAAKDGELGVFAGGSTKKIFKFDRVYTPKDDQVDVFADASPMVVSVLDGYNVCIFAYGQTGTGKTFTMEGSEQNRGVNYRTLKQLFKIAEERKDTFTYSISVSVLEVYNEQIRDLLATSPTSKKLEIRQASEGVHHVPGIVEAKVENIKEVWSVLQAGSNARAVGSNNVNEHSSRSHCMLCIMVSTKNLMNGECTKSKLWLVDLAGSERLAKTEVQGDRLKEAQNINRSLSALGDVISALASKSCHIPFRNSKLTHLLQDSLGGDSKTLMFVQISPSEQDLGETLSSLNFATRVRGVELGPARKQIDMGELQKLKMMLDKAKQELRSKEEALKKLEENLHNSEGKAKGKDQLCRSQQEKVSELEGRLASKTQFCRQLEKQLLELADEMKEKEEICLNLQQKVKELENKLKEREHTKPMTLQHKVKELENMLKDRTQQFEHHSAMLQQQVNELENKLTTEGRNQGFQMLQQKIKELEGQLKLQEQQESMLPVCCAEKLGVTPNQTKSRIRVQVLQEMDPQSTRNLNSMNRTINQDSVLLKGTDSLHKIRRRRELQSTGTENNILLSTPVLNKRILSTESKNARPIDQSRALARLTRSTKSAATSHRILSSNKLYKDQDSTDQSAVDLNVPFHVGAFATTMIQTSTIHTRPRAK</sequence>
<accession>A0AAW0LFI2</accession>
<dbReference type="Gene3D" id="3.40.850.10">
    <property type="entry name" value="Kinesin motor domain"/>
    <property type="match status" value="1"/>
</dbReference>
<dbReference type="PROSITE" id="PS00411">
    <property type="entry name" value="KINESIN_MOTOR_1"/>
    <property type="match status" value="1"/>
</dbReference>
<dbReference type="PANTHER" id="PTHR47972">
    <property type="entry name" value="KINESIN-LIKE PROTEIN KLP-3"/>
    <property type="match status" value="1"/>
</dbReference>
<feature type="binding site" evidence="7">
    <location>
        <begin position="404"/>
        <end position="411"/>
    </location>
    <ligand>
        <name>ATP</name>
        <dbReference type="ChEBI" id="CHEBI:30616"/>
    </ligand>
</feature>
<dbReference type="SUPFAM" id="SSF52540">
    <property type="entry name" value="P-loop containing nucleoside triphosphate hydrolases"/>
    <property type="match status" value="1"/>
</dbReference>
<dbReference type="GO" id="GO:0007018">
    <property type="term" value="P:microtubule-based movement"/>
    <property type="evidence" value="ECO:0007669"/>
    <property type="project" value="InterPro"/>
</dbReference>
<evidence type="ECO:0000313" key="11">
    <source>
        <dbReference type="EMBL" id="KAK7850239.1"/>
    </source>
</evidence>
<evidence type="ECO:0000256" key="1">
    <source>
        <dbReference type="ARBA" id="ARBA00010899"/>
    </source>
</evidence>
<dbReference type="InterPro" id="IPR036961">
    <property type="entry name" value="Kinesin_motor_dom_sf"/>
</dbReference>
<dbReference type="Pfam" id="PF00225">
    <property type="entry name" value="Kinesin"/>
    <property type="match status" value="1"/>
</dbReference>
<dbReference type="GO" id="GO:0003777">
    <property type="term" value="F:microtubule motor activity"/>
    <property type="evidence" value="ECO:0007669"/>
    <property type="project" value="InterPro"/>
</dbReference>
<evidence type="ECO:0000256" key="7">
    <source>
        <dbReference type="PROSITE-ProRule" id="PRU00283"/>
    </source>
</evidence>
<comment type="caution">
    <text evidence="11">The sequence shown here is derived from an EMBL/GenBank/DDBJ whole genome shotgun (WGS) entry which is preliminary data.</text>
</comment>
<dbReference type="PANTHER" id="PTHR47972:SF51">
    <property type="entry name" value="BINDING PROTEIN, PUTATIVE-RELATED"/>
    <property type="match status" value="1"/>
</dbReference>
<dbReference type="InterPro" id="IPR001752">
    <property type="entry name" value="Kinesin_motor_dom"/>
</dbReference>
<keyword evidence="4 7" id="KW-0067">ATP-binding</keyword>
<gene>
    <name evidence="11" type="primary">KIN14R_0</name>
    <name evidence="11" type="ORF">CFP56_001298</name>
</gene>
<dbReference type="InterPro" id="IPR019821">
    <property type="entry name" value="Kinesin_motor_CS"/>
</dbReference>
<dbReference type="Pfam" id="PF11721">
    <property type="entry name" value="Malectin"/>
    <property type="match status" value="1"/>
</dbReference>
<keyword evidence="2 8" id="KW-0493">Microtubule</keyword>
<dbReference type="GO" id="GO:0005874">
    <property type="term" value="C:microtubule"/>
    <property type="evidence" value="ECO:0007669"/>
    <property type="project" value="UniProtKB-KW"/>
</dbReference>
<feature type="domain" description="Kinesin motor" evidence="10">
    <location>
        <begin position="321"/>
        <end position="643"/>
    </location>
</feature>
<evidence type="ECO:0000259" key="10">
    <source>
        <dbReference type="PROSITE" id="PS50067"/>
    </source>
</evidence>